<keyword evidence="7" id="KW-1185">Reference proteome</keyword>
<dbReference type="KEGG" id="slr:L21SP2_2762"/>
<reference evidence="6 7" key="1">
    <citation type="journal article" date="2015" name="Stand. Genomic Sci.">
        <title>Complete genome sequence and description of Salinispira pacifica gen. nov., sp. nov., a novel spirochaete isolated form a hypersaline microbial mat.</title>
        <authorList>
            <person name="Ben Hania W."/>
            <person name="Joseph M."/>
            <person name="Schumann P."/>
            <person name="Bunk B."/>
            <person name="Fiebig A."/>
            <person name="Sproer C."/>
            <person name="Klenk H.P."/>
            <person name="Fardeau M.L."/>
            <person name="Spring S."/>
        </authorList>
    </citation>
    <scope>NUCLEOTIDE SEQUENCE [LARGE SCALE GENOMIC DNA]</scope>
    <source>
        <strain evidence="6 7">L21-RPul-D2</strain>
    </source>
</reference>
<organism evidence="6 7">
    <name type="scientific">Salinispira pacifica</name>
    <dbReference type="NCBI Taxonomy" id="1307761"/>
    <lineage>
        <taxon>Bacteria</taxon>
        <taxon>Pseudomonadati</taxon>
        <taxon>Spirochaetota</taxon>
        <taxon>Spirochaetia</taxon>
        <taxon>Spirochaetales</taxon>
        <taxon>Spirochaetaceae</taxon>
        <taxon>Salinispira</taxon>
    </lineage>
</organism>
<evidence type="ECO:0000256" key="3">
    <source>
        <dbReference type="ARBA" id="ARBA00022801"/>
    </source>
</evidence>
<dbReference type="InterPro" id="IPR004199">
    <property type="entry name" value="B-gal_small/dom_5"/>
</dbReference>
<dbReference type="SUPFAM" id="SSF74650">
    <property type="entry name" value="Galactose mutarotase-like"/>
    <property type="match status" value="1"/>
</dbReference>
<evidence type="ECO:0000256" key="4">
    <source>
        <dbReference type="ARBA" id="ARBA00023295"/>
    </source>
</evidence>
<dbReference type="HOGENOM" id="CLU_1467223_0_0_12"/>
<proteinExistence type="predicted"/>
<dbReference type="Gene3D" id="2.70.98.10">
    <property type="match status" value="1"/>
</dbReference>
<feature type="domain" description="Beta galactosidase small chain/" evidence="5">
    <location>
        <begin position="1"/>
        <end position="183"/>
    </location>
</feature>
<gene>
    <name evidence="6" type="ORF">L21SP2_2762</name>
</gene>
<protein>
    <recommendedName>
        <fullName evidence="2">beta-galactosidase</fullName>
        <ecNumber evidence="2">3.2.1.23</ecNumber>
    </recommendedName>
</protein>
<accession>V5WJY4</accession>
<keyword evidence="3 6" id="KW-0378">Hydrolase</keyword>
<dbReference type="eggNOG" id="COG3250">
    <property type="taxonomic scope" value="Bacteria"/>
</dbReference>
<evidence type="ECO:0000313" key="7">
    <source>
        <dbReference type="Proteomes" id="UP000018680"/>
    </source>
</evidence>
<dbReference type="SMART" id="SM01038">
    <property type="entry name" value="Bgal_small_N"/>
    <property type="match status" value="1"/>
</dbReference>
<keyword evidence="4 6" id="KW-0326">Glycosidase</keyword>
<dbReference type="InterPro" id="IPR050347">
    <property type="entry name" value="Bact_Beta-galactosidase"/>
</dbReference>
<dbReference type="PANTHER" id="PTHR46323">
    <property type="entry name" value="BETA-GALACTOSIDASE"/>
    <property type="match status" value="1"/>
</dbReference>
<evidence type="ECO:0000259" key="5">
    <source>
        <dbReference type="SMART" id="SM01038"/>
    </source>
</evidence>
<evidence type="ECO:0000256" key="1">
    <source>
        <dbReference type="ARBA" id="ARBA00001412"/>
    </source>
</evidence>
<dbReference type="EMBL" id="CP006939">
    <property type="protein sequence ID" value="AHC16112.1"/>
    <property type="molecule type" value="Genomic_DNA"/>
</dbReference>
<dbReference type="Proteomes" id="UP000018680">
    <property type="component" value="Chromosome"/>
</dbReference>
<dbReference type="STRING" id="1307761.L21SP2_2762"/>
<dbReference type="InterPro" id="IPR011013">
    <property type="entry name" value="Gal_mutarotase_sf_dom"/>
</dbReference>
<dbReference type="PANTHER" id="PTHR46323:SF2">
    <property type="entry name" value="BETA-GALACTOSIDASE"/>
    <property type="match status" value="1"/>
</dbReference>
<dbReference type="GO" id="GO:0004565">
    <property type="term" value="F:beta-galactosidase activity"/>
    <property type="evidence" value="ECO:0007669"/>
    <property type="project" value="UniProtKB-EC"/>
</dbReference>
<dbReference type="EC" id="3.2.1.23" evidence="2"/>
<evidence type="ECO:0000256" key="2">
    <source>
        <dbReference type="ARBA" id="ARBA00012756"/>
    </source>
</evidence>
<dbReference type="Pfam" id="PF02929">
    <property type="entry name" value="Bgal_small_N"/>
    <property type="match status" value="1"/>
</dbReference>
<name>V5WJY4_9SPIO</name>
<dbReference type="GO" id="GO:0005990">
    <property type="term" value="P:lactose catabolic process"/>
    <property type="evidence" value="ECO:0007669"/>
    <property type="project" value="TreeGrafter"/>
</dbReference>
<dbReference type="GO" id="GO:0030246">
    <property type="term" value="F:carbohydrate binding"/>
    <property type="evidence" value="ECO:0007669"/>
    <property type="project" value="InterPro"/>
</dbReference>
<evidence type="ECO:0000313" key="6">
    <source>
        <dbReference type="EMBL" id="AHC16112.1"/>
    </source>
</evidence>
<sequence>MKEYPGIYRLRADINIDSRIEDLPRVGLLFEFPHEYEELMWYGPGPGETYPDRDSGFPLKIWHDRVKNQYQPYIFPQEMGGHSRCSLIGLSPEKAGKNSTKPDRERARGFLISARRDFHFSALHSRPEDLTGAKHSHEIPAGNSSVLIVDLYQRGIGTAACGPDADPRWIQGGGSYRIDWYLAP</sequence>
<dbReference type="GO" id="GO:0009341">
    <property type="term" value="C:beta-galactosidase complex"/>
    <property type="evidence" value="ECO:0007669"/>
    <property type="project" value="InterPro"/>
</dbReference>
<dbReference type="AlphaFoldDB" id="V5WJY4"/>
<comment type="catalytic activity">
    <reaction evidence="1">
        <text>Hydrolysis of terminal non-reducing beta-D-galactose residues in beta-D-galactosides.</text>
        <dbReference type="EC" id="3.2.1.23"/>
    </reaction>
</comment>
<dbReference type="InterPro" id="IPR014718">
    <property type="entry name" value="GH-type_carb-bd"/>
</dbReference>